<feature type="signal peptide" evidence="1">
    <location>
        <begin position="1"/>
        <end position="16"/>
    </location>
</feature>
<dbReference type="AlphaFoldDB" id="A0AAD4XUB0"/>
<evidence type="ECO:0000256" key="1">
    <source>
        <dbReference type="SAM" id="SignalP"/>
    </source>
</evidence>
<dbReference type="Proteomes" id="UP001202328">
    <property type="component" value="Unassembled WGS sequence"/>
</dbReference>
<reference evidence="2" key="1">
    <citation type="submission" date="2022-04" db="EMBL/GenBank/DDBJ databases">
        <title>A functionally conserved STORR gene fusion in Papaver species that diverged 16.8 million years ago.</title>
        <authorList>
            <person name="Catania T."/>
        </authorList>
    </citation>
    <scope>NUCLEOTIDE SEQUENCE</scope>
    <source>
        <strain evidence="2">S-188037</strain>
    </source>
</reference>
<protein>
    <submittedName>
        <fullName evidence="2">Uncharacterized protein</fullName>
    </submittedName>
</protein>
<keyword evidence="3" id="KW-1185">Reference proteome</keyword>
<evidence type="ECO:0000313" key="2">
    <source>
        <dbReference type="EMBL" id="KAI3950360.1"/>
    </source>
</evidence>
<feature type="chain" id="PRO_5042141630" evidence="1">
    <location>
        <begin position="17"/>
        <end position="87"/>
    </location>
</feature>
<comment type="caution">
    <text evidence="2">The sequence shown here is derived from an EMBL/GenBank/DDBJ whole genome shotgun (WGS) entry which is preliminary data.</text>
</comment>
<name>A0AAD4XUB0_9MAGN</name>
<sequence>MLLLLLHPLHLDYVRSAVLSVICKSLSHSEVLCRKHSISIKFIGAGSGSGDMMRDDRLEIRVWSPCILLDKLSKIGSLKHLYTNQRT</sequence>
<organism evidence="2 3">
    <name type="scientific">Papaver atlanticum</name>
    <dbReference type="NCBI Taxonomy" id="357466"/>
    <lineage>
        <taxon>Eukaryota</taxon>
        <taxon>Viridiplantae</taxon>
        <taxon>Streptophyta</taxon>
        <taxon>Embryophyta</taxon>
        <taxon>Tracheophyta</taxon>
        <taxon>Spermatophyta</taxon>
        <taxon>Magnoliopsida</taxon>
        <taxon>Ranunculales</taxon>
        <taxon>Papaveraceae</taxon>
        <taxon>Papaveroideae</taxon>
        <taxon>Papaver</taxon>
    </lineage>
</organism>
<proteinExistence type="predicted"/>
<accession>A0AAD4XUB0</accession>
<keyword evidence="1" id="KW-0732">Signal</keyword>
<gene>
    <name evidence="2" type="ORF">MKW98_003843</name>
</gene>
<dbReference type="EMBL" id="JAJJMB010002868">
    <property type="protein sequence ID" value="KAI3950360.1"/>
    <property type="molecule type" value="Genomic_DNA"/>
</dbReference>
<evidence type="ECO:0000313" key="3">
    <source>
        <dbReference type="Proteomes" id="UP001202328"/>
    </source>
</evidence>